<dbReference type="InterPro" id="IPR051450">
    <property type="entry name" value="Gfo/Idh/MocA_Oxidoreductases"/>
</dbReference>
<dbReference type="SUPFAM" id="SSF55347">
    <property type="entry name" value="Glyceraldehyde-3-phosphate dehydrogenase-like, C-terminal domain"/>
    <property type="match status" value="1"/>
</dbReference>
<organism evidence="4 5">
    <name type="scientific">Streptomyces xanthii</name>
    <dbReference type="NCBI Taxonomy" id="2768069"/>
    <lineage>
        <taxon>Bacteria</taxon>
        <taxon>Bacillati</taxon>
        <taxon>Actinomycetota</taxon>
        <taxon>Actinomycetes</taxon>
        <taxon>Kitasatosporales</taxon>
        <taxon>Streptomycetaceae</taxon>
        <taxon>Streptomyces</taxon>
    </lineage>
</organism>
<dbReference type="Pfam" id="PF01408">
    <property type="entry name" value="GFO_IDH_MocA"/>
    <property type="match status" value="1"/>
</dbReference>
<dbReference type="PANTHER" id="PTHR43377:SF2">
    <property type="entry name" value="BINDING ROSSMANN FOLD OXIDOREDUCTASE, PUTATIVE (AFU_ORTHOLOGUE AFUA_4G00560)-RELATED"/>
    <property type="match status" value="1"/>
</dbReference>
<evidence type="ECO:0000259" key="2">
    <source>
        <dbReference type="Pfam" id="PF01408"/>
    </source>
</evidence>
<dbReference type="InterPro" id="IPR036291">
    <property type="entry name" value="NAD(P)-bd_dom_sf"/>
</dbReference>
<accession>A0A7H1BHR3</accession>
<dbReference type="KEGG" id="sxn:IAG42_34805"/>
<dbReference type="GO" id="GO:0000166">
    <property type="term" value="F:nucleotide binding"/>
    <property type="evidence" value="ECO:0007669"/>
    <property type="project" value="InterPro"/>
</dbReference>
<dbReference type="PANTHER" id="PTHR43377">
    <property type="entry name" value="BILIVERDIN REDUCTASE A"/>
    <property type="match status" value="1"/>
</dbReference>
<dbReference type="InterPro" id="IPR004104">
    <property type="entry name" value="Gfo/Idh/MocA-like_OxRdtase_C"/>
</dbReference>
<reference evidence="4 5" key="1">
    <citation type="submission" date="2020-09" db="EMBL/GenBank/DDBJ databases">
        <title>A novel species.</title>
        <authorList>
            <person name="Gao J."/>
        </authorList>
    </citation>
    <scope>NUCLEOTIDE SEQUENCE [LARGE SCALE GENOMIC DNA]</scope>
    <source>
        <strain evidence="4 5">CRXT-Y-14</strain>
    </source>
</reference>
<dbReference type="Proteomes" id="UP000516428">
    <property type="component" value="Chromosome"/>
</dbReference>
<dbReference type="Pfam" id="PF02894">
    <property type="entry name" value="GFO_IDH_MocA_C"/>
    <property type="match status" value="1"/>
</dbReference>
<evidence type="ECO:0000256" key="1">
    <source>
        <dbReference type="ARBA" id="ARBA00010928"/>
    </source>
</evidence>
<feature type="domain" description="Gfo/Idh/MocA-like oxidoreductase C-terminal" evidence="3">
    <location>
        <begin position="140"/>
        <end position="412"/>
    </location>
</feature>
<comment type="similarity">
    <text evidence="1">Belongs to the Gfo/Idh/MocA family.</text>
</comment>
<gene>
    <name evidence="4" type="ORF">IAG42_34805</name>
</gene>
<evidence type="ECO:0000259" key="3">
    <source>
        <dbReference type="Pfam" id="PF02894"/>
    </source>
</evidence>
<dbReference type="Gene3D" id="3.40.50.720">
    <property type="entry name" value="NAD(P)-binding Rossmann-like Domain"/>
    <property type="match status" value="1"/>
</dbReference>
<sequence length="429" mass="47470">MHGPEVELAVIGAGLRGTGYARRARETGRARITAVAEPDRERRTRFAEEHGIDERNVFEDWRDLLDRDRLADAVIISTQDSMHVEPAVRAAELGYHLLVEKPMAPTEKEAAQITEAAERHGVLLAVCHVMRYTRYTETLKEILDAGRIGDVMNIQHLEQVGWWHQAHSFVRGNWSNEAASAPMLLAKACHDLDWIVHIKGALPERVSSFGNLVHFRPERRPGNAADNCLDCPVESTCPYSAKRIYLDCLGDPAKEWWPLSAVTDDHTEHGVLTALREGPYGRCVYASDNDVVDSQVVDLEFGDGTTASFMMTAFAALEHRKTRVFGTHGSIEGDGVNLRVHDFLTDTYSTVVTDTSPGASAAEGHGGGDEVLLDTFVEAVRGKDPTLIRSTGRESLDTHRVVWAAETARRTRTVSTLSPQDRPLTGKTM</sequence>
<name>A0A7H1BHR3_9ACTN</name>
<feature type="domain" description="Gfo/Idh/MocA-like oxidoreductase N-terminal" evidence="2">
    <location>
        <begin position="8"/>
        <end position="127"/>
    </location>
</feature>
<dbReference type="RefSeq" id="WP_188340929.1">
    <property type="nucleotide sequence ID" value="NZ_CP061281.1"/>
</dbReference>
<evidence type="ECO:0000313" key="4">
    <source>
        <dbReference type="EMBL" id="QNS08268.1"/>
    </source>
</evidence>
<dbReference type="InterPro" id="IPR000683">
    <property type="entry name" value="Gfo/Idh/MocA-like_OxRdtase_N"/>
</dbReference>
<keyword evidence="5" id="KW-1185">Reference proteome</keyword>
<evidence type="ECO:0000313" key="5">
    <source>
        <dbReference type="Proteomes" id="UP000516428"/>
    </source>
</evidence>
<dbReference type="SUPFAM" id="SSF51735">
    <property type="entry name" value="NAD(P)-binding Rossmann-fold domains"/>
    <property type="match status" value="1"/>
</dbReference>
<proteinExistence type="inferred from homology"/>
<dbReference type="Gene3D" id="3.30.360.10">
    <property type="entry name" value="Dihydrodipicolinate Reductase, domain 2"/>
    <property type="match status" value="1"/>
</dbReference>
<dbReference type="EMBL" id="CP061281">
    <property type="protein sequence ID" value="QNS08268.1"/>
    <property type="molecule type" value="Genomic_DNA"/>
</dbReference>
<dbReference type="AlphaFoldDB" id="A0A7H1BHR3"/>
<protein>
    <submittedName>
        <fullName evidence="4">Gfo/Idh/MocA family oxidoreductase</fullName>
    </submittedName>
</protein>